<feature type="compositionally biased region" description="Low complexity" evidence="1">
    <location>
        <begin position="219"/>
        <end position="229"/>
    </location>
</feature>
<evidence type="ECO:0000313" key="3">
    <source>
        <dbReference type="Proteomes" id="UP000663826"/>
    </source>
</evidence>
<dbReference type="EMBL" id="CAJMWQ010000947">
    <property type="protein sequence ID" value="CAE6401742.1"/>
    <property type="molecule type" value="Genomic_DNA"/>
</dbReference>
<accession>A0A8H3A2Z5</accession>
<organism evidence="2 3">
    <name type="scientific">Rhizoctonia solani</name>
    <dbReference type="NCBI Taxonomy" id="456999"/>
    <lineage>
        <taxon>Eukaryota</taxon>
        <taxon>Fungi</taxon>
        <taxon>Dikarya</taxon>
        <taxon>Basidiomycota</taxon>
        <taxon>Agaricomycotina</taxon>
        <taxon>Agaricomycetes</taxon>
        <taxon>Cantharellales</taxon>
        <taxon>Ceratobasidiaceae</taxon>
        <taxon>Rhizoctonia</taxon>
    </lineage>
</organism>
<feature type="compositionally biased region" description="Low complexity" evidence="1">
    <location>
        <begin position="1"/>
        <end position="14"/>
    </location>
</feature>
<comment type="caution">
    <text evidence="2">The sequence shown here is derived from an EMBL/GenBank/DDBJ whole genome shotgun (WGS) entry which is preliminary data.</text>
</comment>
<feature type="compositionally biased region" description="Basic and acidic residues" evidence="1">
    <location>
        <begin position="88"/>
        <end position="101"/>
    </location>
</feature>
<proteinExistence type="predicted"/>
<feature type="compositionally biased region" description="Polar residues" evidence="1">
    <location>
        <begin position="197"/>
        <end position="218"/>
    </location>
</feature>
<evidence type="ECO:0000256" key="1">
    <source>
        <dbReference type="SAM" id="MobiDB-lite"/>
    </source>
</evidence>
<name>A0A8H3A2Z5_9AGAM</name>
<gene>
    <name evidence="2" type="ORF">RDB_LOCUS31761</name>
</gene>
<feature type="compositionally biased region" description="Polar residues" evidence="1">
    <location>
        <begin position="103"/>
        <end position="125"/>
    </location>
</feature>
<protein>
    <submittedName>
        <fullName evidence="2">Uncharacterized protein</fullName>
    </submittedName>
</protein>
<dbReference type="Proteomes" id="UP000663826">
    <property type="component" value="Unassembled WGS sequence"/>
</dbReference>
<feature type="compositionally biased region" description="Basic and acidic residues" evidence="1">
    <location>
        <begin position="301"/>
        <end position="320"/>
    </location>
</feature>
<feature type="compositionally biased region" description="Polar residues" evidence="1">
    <location>
        <begin position="323"/>
        <end position="332"/>
    </location>
</feature>
<feature type="compositionally biased region" description="Pro residues" evidence="1">
    <location>
        <begin position="343"/>
        <end position="352"/>
    </location>
</feature>
<dbReference type="AlphaFoldDB" id="A0A8H3A2Z5"/>
<evidence type="ECO:0000313" key="2">
    <source>
        <dbReference type="EMBL" id="CAE6401742.1"/>
    </source>
</evidence>
<reference evidence="2" key="1">
    <citation type="submission" date="2021-01" db="EMBL/GenBank/DDBJ databases">
        <authorList>
            <person name="Kaushik A."/>
        </authorList>
    </citation>
    <scope>NUCLEOTIDE SEQUENCE</scope>
    <source>
        <strain evidence="2">AG1-1B</strain>
    </source>
</reference>
<sequence length="410" mass="41570">MASSLQPLSLNQPLGTPAAEWAQETVQAIDPHGPTGVVTDSSGNPTTDHGKSALGGEPGYGINADKTTGRLLTERSAIQPPVSSAPITHHERTLENTEPRTEPASQVYTDAQGNPTTNPNASALSGTPGAGEPLPSVVNKSLPPTPAPQLPGGWIRGPESRQHSLVIPETSLYEDVSEALNTVGKAAFSALPASVVGSLSNGHPQGEANGNANGTQVQAPATSTESKSSPSPPPRSASPGLLSRAQGMLTGLLAGPGSPGSQLPAPNAPTTSGEAALVGGGAVANTANELGDRIAAGQDLGGHDPKGVKENEQARLEKEATGNIISPESANTAARFMNAGIPTPDPNQPPKDPGVGGSVFPAIPDDGKKSKSKLGSTLSPDLDVQEAAKRSNQDFSAPIHNADSRGKYNR</sequence>
<feature type="region of interest" description="Disordered" evidence="1">
    <location>
        <begin position="294"/>
        <end position="410"/>
    </location>
</feature>
<feature type="compositionally biased region" description="Polar residues" evidence="1">
    <location>
        <begin position="38"/>
        <end position="47"/>
    </location>
</feature>
<feature type="region of interest" description="Disordered" evidence="1">
    <location>
        <begin position="1"/>
        <end position="157"/>
    </location>
</feature>
<feature type="non-terminal residue" evidence="2">
    <location>
        <position position="1"/>
    </location>
</feature>
<feature type="region of interest" description="Disordered" evidence="1">
    <location>
        <begin position="196"/>
        <end position="280"/>
    </location>
</feature>